<protein>
    <recommendedName>
        <fullName evidence="9">Major facilitator superfamily (MFS) profile domain-containing protein</fullName>
    </recommendedName>
</protein>
<feature type="domain" description="Major facilitator superfamily (MFS) profile" evidence="9">
    <location>
        <begin position="270"/>
        <end position="499"/>
    </location>
</feature>
<dbReference type="Gene3D" id="1.20.1250.20">
    <property type="entry name" value="MFS general substrate transporter like domains"/>
    <property type="match status" value="1"/>
</dbReference>
<evidence type="ECO:0000256" key="3">
    <source>
        <dbReference type="ARBA" id="ARBA00022475"/>
    </source>
</evidence>
<feature type="non-terminal residue" evidence="10">
    <location>
        <position position="499"/>
    </location>
</feature>
<name>F0YQX3_AURAN</name>
<evidence type="ECO:0000256" key="7">
    <source>
        <dbReference type="SAM" id="MobiDB-lite"/>
    </source>
</evidence>
<evidence type="ECO:0000313" key="11">
    <source>
        <dbReference type="Proteomes" id="UP000002729"/>
    </source>
</evidence>
<keyword evidence="2" id="KW-0813">Transport</keyword>
<evidence type="ECO:0000313" key="10">
    <source>
        <dbReference type="EMBL" id="EGB02486.1"/>
    </source>
</evidence>
<dbReference type="EMBL" id="GL833489">
    <property type="protein sequence ID" value="EGB02486.1"/>
    <property type="molecule type" value="Genomic_DNA"/>
</dbReference>
<evidence type="ECO:0000256" key="6">
    <source>
        <dbReference type="ARBA" id="ARBA00023136"/>
    </source>
</evidence>
<comment type="subcellular location">
    <subcellularLocation>
        <location evidence="1">Cell membrane</location>
        <topology evidence="1">Multi-pass membrane protein</topology>
    </subcellularLocation>
</comment>
<dbReference type="InterPro" id="IPR020846">
    <property type="entry name" value="MFS_dom"/>
</dbReference>
<dbReference type="SUPFAM" id="SSF103473">
    <property type="entry name" value="MFS general substrate transporter"/>
    <property type="match status" value="1"/>
</dbReference>
<gene>
    <name evidence="10" type="ORF">AURANDRAFT_68835</name>
</gene>
<proteinExistence type="predicted"/>
<dbReference type="PANTHER" id="PTHR23517:SF3">
    <property type="entry name" value="INTEGRAL MEMBRANE TRANSPORT PROTEIN"/>
    <property type="match status" value="1"/>
</dbReference>
<keyword evidence="11" id="KW-1185">Reference proteome</keyword>
<evidence type="ECO:0000259" key="9">
    <source>
        <dbReference type="PROSITE" id="PS50850"/>
    </source>
</evidence>
<evidence type="ECO:0000256" key="1">
    <source>
        <dbReference type="ARBA" id="ARBA00004651"/>
    </source>
</evidence>
<dbReference type="AlphaFoldDB" id="F0YQX3"/>
<accession>F0YQX3</accession>
<dbReference type="PROSITE" id="PS50850">
    <property type="entry name" value="MFS"/>
    <property type="match status" value="1"/>
</dbReference>
<feature type="region of interest" description="Disordered" evidence="7">
    <location>
        <begin position="245"/>
        <end position="266"/>
    </location>
</feature>
<dbReference type="GO" id="GO:0005886">
    <property type="term" value="C:plasma membrane"/>
    <property type="evidence" value="ECO:0007669"/>
    <property type="project" value="UniProtKB-SubCell"/>
</dbReference>
<evidence type="ECO:0000256" key="8">
    <source>
        <dbReference type="SAM" id="Phobius"/>
    </source>
</evidence>
<organism evidence="11">
    <name type="scientific">Aureococcus anophagefferens</name>
    <name type="common">Harmful bloom alga</name>
    <dbReference type="NCBI Taxonomy" id="44056"/>
    <lineage>
        <taxon>Eukaryota</taxon>
        <taxon>Sar</taxon>
        <taxon>Stramenopiles</taxon>
        <taxon>Ochrophyta</taxon>
        <taxon>Pelagophyceae</taxon>
        <taxon>Pelagomonadales</taxon>
        <taxon>Pelagomonadaceae</taxon>
        <taxon>Aureococcus</taxon>
    </lineage>
</organism>
<dbReference type="KEGG" id="aaf:AURANDRAFT_68835"/>
<dbReference type="GeneID" id="20227056"/>
<dbReference type="Proteomes" id="UP000002729">
    <property type="component" value="Unassembled WGS sequence"/>
</dbReference>
<keyword evidence="4 8" id="KW-0812">Transmembrane</keyword>
<sequence>MGQPAPPTRRRALRCVGIAFLAILLTTTIASCLVVVLHFGDDGGALVAEAGRPTARQCLHSVVRLRAATLGVRPGRFAVPLRREGRGVVVVGLAGGAGRETVERAVRYAARAAGLRAAAPTCCDGRRGAWDFRNRHERQAVVHSSGWPFEAWVEPASYHPFLLAAVPSARSQVVALVWDPVDRLVAAWTRGGGKVPDLVEPSLRLELGGKLERSARAVSRQKRAMVPRRALLLASVLRPGLGRFQGRRALGNAPPPPPPRDEDAPWRDGRVVAVCGSTLTMMLGHGVAAPCVPLLSSSLGASAADVGVALSTFGMARLALNVPVGAAADKWGRKPLLVGGALVNAVGHAASAAAPDAASFAAARMVAGAGNAAYLGTAATYLNDVATSTNRGRVLGMNHAALLCGVSLGPVLGGFAAEYSLRAPFVAVAVLGVVSAAHAGLALCETKPETTAEAARAGETSTRDLLSDGRFAGAAVAHAATFALRQGGRNLLLALVASS</sequence>
<dbReference type="PRINTS" id="PR01035">
    <property type="entry name" value="TCRTETA"/>
</dbReference>
<dbReference type="InterPro" id="IPR011701">
    <property type="entry name" value="MFS"/>
</dbReference>
<dbReference type="PROSITE" id="PS00216">
    <property type="entry name" value="SUGAR_TRANSPORT_1"/>
    <property type="match status" value="1"/>
</dbReference>
<keyword evidence="3" id="KW-1003">Cell membrane</keyword>
<dbReference type="PANTHER" id="PTHR23517">
    <property type="entry name" value="RESISTANCE PROTEIN MDTM, PUTATIVE-RELATED-RELATED"/>
    <property type="match status" value="1"/>
</dbReference>
<keyword evidence="6 8" id="KW-0472">Membrane</keyword>
<dbReference type="InterPro" id="IPR001958">
    <property type="entry name" value="Tet-R_TetA/multi-R_MdtG-like"/>
</dbReference>
<dbReference type="InParanoid" id="F0YQX3"/>
<evidence type="ECO:0000256" key="5">
    <source>
        <dbReference type="ARBA" id="ARBA00022989"/>
    </source>
</evidence>
<dbReference type="InterPro" id="IPR050171">
    <property type="entry name" value="MFS_Transporters"/>
</dbReference>
<dbReference type="InterPro" id="IPR036259">
    <property type="entry name" value="MFS_trans_sf"/>
</dbReference>
<dbReference type="InterPro" id="IPR005829">
    <property type="entry name" value="Sugar_transporter_CS"/>
</dbReference>
<evidence type="ECO:0000256" key="2">
    <source>
        <dbReference type="ARBA" id="ARBA00022448"/>
    </source>
</evidence>
<dbReference type="GO" id="GO:0022857">
    <property type="term" value="F:transmembrane transporter activity"/>
    <property type="evidence" value="ECO:0007669"/>
    <property type="project" value="InterPro"/>
</dbReference>
<reference evidence="10 11" key="1">
    <citation type="journal article" date="2011" name="Proc. Natl. Acad. Sci. U.S.A.">
        <title>Niche of harmful alga Aureococcus anophagefferens revealed through ecogenomics.</title>
        <authorList>
            <person name="Gobler C.J."/>
            <person name="Berry D.L."/>
            <person name="Dyhrman S.T."/>
            <person name="Wilhelm S.W."/>
            <person name="Salamov A."/>
            <person name="Lobanov A.V."/>
            <person name="Zhang Y."/>
            <person name="Collier J.L."/>
            <person name="Wurch L.L."/>
            <person name="Kustka A.B."/>
            <person name="Dill B.D."/>
            <person name="Shah M."/>
            <person name="VerBerkmoes N.C."/>
            <person name="Kuo A."/>
            <person name="Terry A."/>
            <person name="Pangilinan J."/>
            <person name="Lindquist E.A."/>
            <person name="Lucas S."/>
            <person name="Paulsen I.T."/>
            <person name="Hattenrath-Lehmann T.K."/>
            <person name="Talmage S.C."/>
            <person name="Walker E.A."/>
            <person name="Koch F."/>
            <person name="Burson A.M."/>
            <person name="Marcoval M.A."/>
            <person name="Tang Y.Z."/>
            <person name="Lecleir G.R."/>
            <person name="Coyne K.J."/>
            <person name="Berg G.M."/>
            <person name="Bertrand E.M."/>
            <person name="Saito M.A."/>
            <person name="Gladyshev V.N."/>
            <person name="Grigoriev I.V."/>
        </authorList>
    </citation>
    <scope>NUCLEOTIDE SEQUENCE [LARGE SCALE GENOMIC DNA]</scope>
    <source>
        <strain evidence="11">CCMP 1984</strain>
    </source>
</reference>
<dbReference type="RefSeq" id="XP_009042815.1">
    <property type="nucleotide sequence ID" value="XM_009044567.1"/>
</dbReference>
<feature type="transmembrane region" description="Helical" evidence="8">
    <location>
        <begin position="12"/>
        <end position="39"/>
    </location>
</feature>
<keyword evidence="5 8" id="KW-1133">Transmembrane helix</keyword>
<dbReference type="Pfam" id="PF07690">
    <property type="entry name" value="MFS_1"/>
    <property type="match status" value="1"/>
</dbReference>
<dbReference type="OrthoDB" id="205249at2759"/>
<evidence type="ECO:0000256" key="4">
    <source>
        <dbReference type="ARBA" id="ARBA00022692"/>
    </source>
</evidence>